<dbReference type="EMBL" id="ARYM01000011">
    <property type="protein sequence ID" value="KCZ98399.1"/>
    <property type="molecule type" value="Genomic_DNA"/>
</dbReference>
<reference evidence="1 2" key="1">
    <citation type="journal article" date="2014" name="Antonie Van Leeuwenhoek">
        <title>Hyphomonas beringensis sp. nov. and Hyphomonas chukchiensis sp. nov., isolated from surface seawater of the Bering Sea and Chukchi Sea.</title>
        <authorList>
            <person name="Li C."/>
            <person name="Lai Q."/>
            <person name="Li G."/>
            <person name="Dong C."/>
            <person name="Wang J."/>
            <person name="Liao Y."/>
            <person name="Shao Z."/>
        </authorList>
    </citation>
    <scope>NUCLEOTIDE SEQUENCE [LARGE SCALE GENOMIC DNA]</scope>
    <source>
        <strain evidence="1 2">PS728</strain>
    </source>
</reference>
<comment type="caution">
    <text evidence="1">The sequence shown here is derived from an EMBL/GenBank/DDBJ whole genome shotgun (WGS) entry which is preliminary data.</text>
</comment>
<name>A0A062VDN1_9PROT</name>
<organism evidence="1 2">
    <name type="scientific">Hyphomonas polymorpha PS728</name>
    <dbReference type="NCBI Taxonomy" id="1280954"/>
    <lineage>
        <taxon>Bacteria</taxon>
        <taxon>Pseudomonadati</taxon>
        <taxon>Pseudomonadota</taxon>
        <taxon>Alphaproteobacteria</taxon>
        <taxon>Hyphomonadales</taxon>
        <taxon>Hyphomonadaceae</taxon>
        <taxon>Hyphomonas</taxon>
    </lineage>
</organism>
<dbReference type="PATRIC" id="fig|1280954.3.peg.2200"/>
<dbReference type="Gene3D" id="3.30.70.100">
    <property type="match status" value="1"/>
</dbReference>
<evidence type="ECO:0000313" key="1">
    <source>
        <dbReference type="EMBL" id="KCZ98399.1"/>
    </source>
</evidence>
<accession>A0A062VDN1</accession>
<evidence type="ECO:0000313" key="2">
    <source>
        <dbReference type="Proteomes" id="UP000027100"/>
    </source>
</evidence>
<dbReference type="Proteomes" id="UP000027100">
    <property type="component" value="Unassembled WGS sequence"/>
</dbReference>
<protein>
    <submittedName>
        <fullName evidence="1">Uncharacterized protein</fullName>
    </submittedName>
</protein>
<gene>
    <name evidence="1" type="ORF">HPO_10857</name>
</gene>
<dbReference type="STRING" id="1280954.HPO_10857"/>
<proteinExistence type="predicted"/>
<dbReference type="AlphaFoldDB" id="A0A062VDN1"/>
<dbReference type="InterPro" id="IPR011008">
    <property type="entry name" value="Dimeric_a/b-barrel"/>
</dbReference>
<dbReference type="eggNOG" id="ENOG50335I9">
    <property type="taxonomic scope" value="Bacteria"/>
</dbReference>
<sequence length="187" mass="20098">MNHARFVPLLPGLIAARARKGNAGRRSGDICQLLQEGRPMKTTFAAAALALLLAACDNAPAPAPAADAPASTVDAVRQAPAEVTTNLFILYTLKEGVSPEQFEEWVRVTDQPAMRSLARVQSFRTYRAERLLMGEGAPGVAYIEAFAIPDLDGFTNEDMAGETVQAVMGEFMGFVEAPQFIIVSEVE</sequence>
<dbReference type="SUPFAM" id="SSF54909">
    <property type="entry name" value="Dimeric alpha+beta barrel"/>
    <property type="match status" value="1"/>
</dbReference>
<keyword evidence="2" id="KW-1185">Reference proteome</keyword>